<name>A0ACB9K661_9ASTR</name>
<proteinExistence type="predicted"/>
<comment type="caution">
    <text evidence="1">The sequence shown here is derived from an EMBL/GenBank/DDBJ whole genome shotgun (WGS) entry which is preliminary data.</text>
</comment>
<dbReference type="Proteomes" id="UP001056120">
    <property type="component" value="Linkage Group LG01"/>
</dbReference>
<sequence>MRTVSDVLLDARYVYLRRRQPMTALVVAPTGGLKLEMKNGYEVWGFYVLMVNRSSSPFPKSRHELSIFGAKAGRPKIAFHLSVFSCPVEMSACLESLQPFHTATASTLMTSMLTLSQRGYAWLPEGI</sequence>
<dbReference type="EMBL" id="CM042018">
    <property type="protein sequence ID" value="KAI3827723.1"/>
    <property type="molecule type" value="Genomic_DNA"/>
</dbReference>
<organism evidence="1 2">
    <name type="scientific">Smallanthus sonchifolius</name>
    <dbReference type="NCBI Taxonomy" id="185202"/>
    <lineage>
        <taxon>Eukaryota</taxon>
        <taxon>Viridiplantae</taxon>
        <taxon>Streptophyta</taxon>
        <taxon>Embryophyta</taxon>
        <taxon>Tracheophyta</taxon>
        <taxon>Spermatophyta</taxon>
        <taxon>Magnoliopsida</taxon>
        <taxon>eudicotyledons</taxon>
        <taxon>Gunneridae</taxon>
        <taxon>Pentapetalae</taxon>
        <taxon>asterids</taxon>
        <taxon>campanulids</taxon>
        <taxon>Asterales</taxon>
        <taxon>Asteraceae</taxon>
        <taxon>Asteroideae</taxon>
        <taxon>Heliantheae alliance</taxon>
        <taxon>Millerieae</taxon>
        <taxon>Smallanthus</taxon>
    </lineage>
</organism>
<protein>
    <submittedName>
        <fullName evidence="1">Uncharacterized protein</fullName>
    </submittedName>
</protein>
<evidence type="ECO:0000313" key="1">
    <source>
        <dbReference type="EMBL" id="KAI3827723.1"/>
    </source>
</evidence>
<accession>A0ACB9K661</accession>
<reference evidence="2" key="1">
    <citation type="journal article" date="2022" name="Mol. Ecol. Resour.">
        <title>The genomes of chicory, endive, great burdock and yacon provide insights into Asteraceae palaeo-polyploidization history and plant inulin production.</title>
        <authorList>
            <person name="Fan W."/>
            <person name="Wang S."/>
            <person name="Wang H."/>
            <person name="Wang A."/>
            <person name="Jiang F."/>
            <person name="Liu H."/>
            <person name="Zhao H."/>
            <person name="Xu D."/>
            <person name="Zhang Y."/>
        </authorList>
    </citation>
    <scope>NUCLEOTIDE SEQUENCE [LARGE SCALE GENOMIC DNA]</scope>
    <source>
        <strain evidence="2">cv. Yunnan</strain>
    </source>
</reference>
<keyword evidence="2" id="KW-1185">Reference proteome</keyword>
<gene>
    <name evidence="1" type="ORF">L1987_01806</name>
</gene>
<reference evidence="1 2" key="2">
    <citation type="journal article" date="2022" name="Mol. Ecol. Resour.">
        <title>The genomes of chicory, endive, great burdock and yacon provide insights into Asteraceae paleo-polyploidization history and plant inulin production.</title>
        <authorList>
            <person name="Fan W."/>
            <person name="Wang S."/>
            <person name="Wang H."/>
            <person name="Wang A."/>
            <person name="Jiang F."/>
            <person name="Liu H."/>
            <person name="Zhao H."/>
            <person name="Xu D."/>
            <person name="Zhang Y."/>
        </authorList>
    </citation>
    <scope>NUCLEOTIDE SEQUENCE [LARGE SCALE GENOMIC DNA]</scope>
    <source>
        <strain evidence="2">cv. Yunnan</strain>
        <tissue evidence="1">Leaves</tissue>
    </source>
</reference>
<evidence type="ECO:0000313" key="2">
    <source>
        <dbReference type="Proteomes" id="UP001056120"/>
    </source>
</evidence>